<evidence type="ECO:0000256" key="5">
    <source>
        <dbReference type="ARBA" id="ARBA00022989"/>
    </source>
</evidence>
<dbReference type="PANTHER" id="PTHR30012:SF0">
    <property type="entry name" value="TYPE II SECRETION SYSTEM PROTEIN F-RELATED"/>
    <property type="match status" value="1"/>
</dbReference>
<proteinExistence type="inferred from homology"/>
<organism evidence="9 10">
    <name type="scientific">Paludisphaera mucosa</name>
    <dbReference type="NCBI Taxonomy" id="3030827"/>
    <lineage>
        <taxon>Bacteria</taxon>
        <taxon>Pseudomonadati</taxon>
        <taxon>Planctomycetota</taxon>
        <taxon>Planctomycetia</taxon>
        <taxon>Isosphaerales</taxon>
        <taxon>Isosphaeraceae</taxon>
        <taxon>Paludisphaera</taxon>
    </lineage>
</organism>
<evidence type="ECO:0000313" key="9">
    <source>
        <dbReference type="EMBL" id="MDG3004020.1"/>
    </source>
</evidence>
<evidence type="ECO:0000256" key="6">
    <source>
        <dbReference type="ARBA" id="ARBA00023136"/>
    </source>
</evidence>
<dbReference type="InterPro" id="IPR042094">
    <property type="entry name" value="T2SS_GspF_sf"/>
</dbReference>
<feature type="transmembrane region" description="Helical" evidence="7">
    <location>
        <begin position="20"/>
        <end position="39"/>
    </location>
</feature>
<keyword evidence="4 7" id="KW-0812">Transmembrane</keyword>
<name>A0ABT6F8V2_9BACT</name>
<dbReference type="Pfam" id="PF00482">
    <property type="entry name" value="T2SSF"/>
    <property type="match status" value="2"/>
</dbReference>
<gene>
    <name evidence="9" type="ORF">PZE19_09570</name>
</gene>
<feature type="transmembrane region" description="Helical" evidence="7">
    <location>
        <begin position="177"/>
        <end position="197"/>
    </location>
</feature>
<feature type="transmembrane region" description="Helical" evidence="7">
    <location>
        <begin position="45"/>
        <end position="66"/>
    </location>
</feature>
<evidence type="ECO:0000313" key="10">
    <source>
        <dbReference type="Proteomes" id="UP001216907"/>
    </source>
</evidence>
<reference evidence="9 10" key="1">
    <citation type="submission" date="2023-03" db="EMBL/GenBank/DDBJ databases">
        <title>Paludisphaera mucosa sp. nov. a novel planctomycete from northern fen.</title>
        <authorList>
            <person name="Ivanova A."/>
        </authorList>
    </citation>
    <scope>NUCLEOTIDE SEQUENCE [LARGE SCALE GENOMIC DNA]</scope>
    <source>
        <strain evidence="9 10">Pla2</strain>
    </source>
</reference>
<evidence type="ECO:0000259" key="8">
    <source>
        <dbReference type="Pfam" id="PF00482"/>
    </source>
</evidence>
<dbReference type="Gene3D" id="1.20.81.30">
    <property type="entry name" value="Type II secretion system (T2SS), domain F"/>
    <property type="match status" value="2"/>
</dbReference>
<keyword evidence="5 7" id="KW-1133">Transmembrane helix</keyword>
<comment type="similarity">
    <text evidence="2">Belongs to the GSP F family.</text>
</comment>
<feature type="transmembrane region" description="Helical" evidence="7">
    <location>
        <begin position="368"/>
        <end position="394"/>
    </location>
</feature>
<accession>A0ABT6F8V2</accession>
<dbReference type="Proteomes" id="UP001216907">
    <property type="component" value="Unassembled WGS sequence"/>
</dbReference>
<dbReference type="InterPro" id="IPR003004">
    <property type="entry name" value="GspF/PilC"/>
</dbReference>
<feature type="transmembrane region" description="Helical" evidence="7">
    <location>
        <begin position="233"/>
        <end position="258"/>
    </location>
</feature>
<sequence length="405" mass="44419">MSQGPGANEARATYSAAEPWRLWHMLVLVLNVAVFLWAYTAIGGWAVVLLILLLVTLIVGWVFMAIRGHASQQHALLWMLAIAAEHRMPLATTVEAFANQYRGWFRRRVLRLAALLDQGASLSFALRDVRGLASADSAMLVEMGEESGRLGPTLRRAAAIQSSRSAVGATLASQASYLLILLLITQVITGFLLYFIVPKFEAIFLDFGVALPTSTKIMLSGAHFATSQLLVPIWLPLLTLGLLFIIPRALTGGAGFDFPLIGRLFRRRHAALILRSLAMTAESKRPIEDGLHTLASRYPTRWVRRRIAAAEDEVRRGVDWREALARQGLIRATDHEVLNTAAAVGNLPWAMNDLADAADRRTALRMSLLAQAIWPFVILSLGALVMFLAVGFFAPLVELIGRLAG</sequence>
<protein>
    <submittedName>
        <fullName evidence="9">Type II secretion system F family protein</fullName>
    </submittedName>
</protein>
<evidence type="ECO:0000256" key="2">
    <source>
        <dbReference type="ARBA" id="ARBA00005745"/>
    </source>
</evidence>
<comment type="caution">
    <text evidence="9">The sequence shown here is derived from an EMBL/GenBank/DDBJ whole genome shotgun (WGS) entry which is preliminary data.</text>
</comment>
<feature type="domain" description="Type II secretion system protein GspF" evidence="8">
    <location>
        <begin position="80"/>
        <end position="198"/>
    </location>
</feature>
<keyword evidence="6 7" id="KW-0472">Membrane</keyword>
<evidence type="ECO:0000256" key="7">
    <source>
        <dbReference type="SAM" id="Phobius"/>
    </source>
</evidence>
<keyword evidence="3" id="KW-1003">Cell membrane</keyword>
<dbReference type="PANTHER" id="PTHR30012">
    <property type="entry name" value="GENERAL SECRETION PATHWAY PROTEIN"/>
    <property type="match status" value="1"/>
</dbReference>
<evidence type="ECO:0000256" key="1">
    <source>
        <dbReference type="ARBA" id="ARBA00004651"/>
    </source>
</evidence>
<dbReference type="InterPro" id="IPR018076">
    <property type="entry name" value="T2SS_GspF_dom"/>
</dbReference>
<evidence type="ECO:0000256" key="3">
    <source>
        <dbReference type="ARBA" id="ARBA00022475"/>
    </source>
</evidence>
<dbReference type="RefSeq" id="WP_277860382.1">
    <property type="nucleotide sequence ID" value="NZ_JARRAG010000002.1"/>
</dbReference>
<comment type="subcellular location">
    <subcellularLocation>
        <location evidence="1">Cell membrane</location>
        <topology evidence="1">Multi-pass membrane protein</topology>
    </subcellularLocation>
</comment>
<evidence type="ECO:0000256" key="4">
    <source>
        <dbReference type="ARBA" id="ARBA00022692"/>
    </source>
</evidence>
<feature type="domain" description="Type II secretion system protein GspF" evidence="8">
    <location>
        <begin position="274"/>
        <end position="395"/>
    </location>
</feature>
<dbReference type="EMBL" id="JARRAG010000002">
    <property type="protein sequence ID" value="MDG3004020.1"/>
    <property type="molecule type" value="Genomic_DNA"/>
</dbReference>
<keyword evidence="10" id="KW-1185">Reference proteome</keyword>